<accession>A0AAD5UW37</accession>
<evidence type="ECO:0000256" key="2">
    <source>
        <dbReference type="ARBA" id="ARBA00005369"/>
    </source>
</evidence>
<dbReference type="Gene3D" id="3.40.50.150">
    <property type="entry name" value="Vaccinia Virus protein VP39"/>
    <property type="match status" value="1"/>
</dbReference>
<evidence type="ECO:0000256" key="1">
    <source>
        <dbReference type="ARBA" id="ARBA00004496"/>
    </source>
</evidence>
<dbReference type="PANTHER" id="PTHR11579:SF0">
    <property type="entry name" value="PROTEIN-L-ISOASPARTATE(D-ASPARTATE) O-METHYLTRANSFERASE"/>
    <property type="match status" value="1"/>
</dbReference>
<keyword evidence="4" id="KW-0963">Cytoplasm</keyword>
<keyword evidence="9" id="KW-1185">Reference proteome</keyword>
<dbReference type="PROSITE" id="PS01279">
    <property type="entry name" value="PCMT"/>
    <property type="match status" value="1"/>
</dbReference>
<gene>
    <name evidence="8" type="ORF">NLI96_g10047</name>
</gene>
<evidence type="ECO:0000256" key="7">
    <source>
        <dbReference type="ARBA" id="ARBA00022691"/>
    </source>
</evidence>
<dbReference type="GO" id="GO:0005737">
    <property type="term" value="C:cytoplasm"/>
    <property type="evidence" value="ECO:0007669"/>
    <property type="project" value="UniProtKB-SubCell"/>
</dbReference>
<comment type="subcellular location">
    <subcellularLocation>
        <location evidence="1">Cytoplasm</location>
    </subcellularLocation>
</comment>
<keyword evidence="6" id="KW-0808">Transferase</keyword>
<dbReference type="GO" id="GO:0032259">
    <property type="term" value="P:methylation"/>
    <property type="evidence" value="ECO:0007669"/>
    <property type="project" value="UniProtKB-KW"/>
</dbReference>
<dbReference type="EMBL" id="JANAWD010000543">
    <property type="protein sequence ID" value="KAJ3478040.1"/>
    <property type="molecule type" value="Genomic_DNA"/>
</dbReference>
<protein>
    <recommendedName>
        <fullName evidence="3">protein-L-isoaspartate(D-aspartate) O-methyltransferase</fullName>
        <ecNumber evidence="3">2.1.1.77</ecNumber>
    </recommendedName>
</protein>
<dbReference type="Pfam" id="PF01135">
    <property type="entry name" value="PCMT"/>
    <property type="match status" value="1"/>
</dbReference>
<evidence type="ECO:0000256" key="3">
    <source>
        <dbReference type="ARBA" id="ARBA00011890"/>
    </source>
</evidence>
<dbReference type="GO" id="GO:0004719">
    <property type="term" value="F:protein-L-isoaspartate (D-aspartate) O-methyltransferase activity"/>
    <property type="evidence" value="ECO:0007669"/>
    <property type="project" value="UniProtKB-EC"/>
</dbReference>
<dbReference type="Proteomes" id="UP001212997">
    <property type="component" value="Unassembled WGS sequence"/>
</dbReference>
<dbReference type="CDD" id="cd02440">
    <property type="entry name" value="AdoMet_MTases"/>
    <property type="match status" value="1"/>
</dbReference>
<evidence type="ECO:0000256" key="5">
    <source>
        <dbReference type="ARBA" id="ARBA00022603"/>
    </source>
</evidence>
<keyword evidence="5" id="KW-0489">Methyltransferase</keyword>
<sequence length="198" mass="21439">MYWRKHTFGSNEELVEELVAERVIRSDKVEEVERSLTTRLRSIGHNATISAPVMHAHALEELKDHLKPGSKVLDVGSGSGYLCGVFAHLVGPSGKVIGVEHIPELVAFSEDNLRRDGLGRALEKGEIEVRVADGRLGYPNGAPYDAIHVGASSGTVPQELVDQLARPGAMFIPVGTYDQAIILVCTSTLDFDPVTCLI</sequence>
<evidence type="ECO:0000256" key="6">
    <source>
        <dbReference type="ARBA" id="ARBA00022679"/>
    </source>
</evidence>
<dbReference type="InterPro" id="IPR000682">
    <property type="entry name" value="PCMT"/>
</dbReference>
<organism evidence="8 9">
    <name type="scientific">Meripilus lineatus</name>
    <dbReference type="NCBI Taxonomy" id="2056292"/>
    <lineage>
        <taxon>Eukaryota</taxon>
        <taxon>Fungi</taxon>
        <taxon>Dikarya</taxon>
        <taxon>Basidiomycota</taxon>
        <taxon>Agaricomycotina</taxon>
        <taxon>Agaricomycetes</taxon>
        <taxon>Polyporales</taxon>
        <taxon>Meripilaceae</taxon>
        <taxon>Meripilus</taxon>
    </lineage>
</organism>
<evidence type="ECO:0000313" key="9">
    <source>
        <dbReference type="Proteomes" id="UP001212997"/>
    </source>
</evidence>
<dbReference type="InterPro" id="IPR029063">
    <property type="entry name" value="SAM-dependent_MTases_sf"/>
</dbReference>
<comment type="similarity">
    <text evidence="2">Belongs to the methyltransferase superfamily. L-isoaspartyl/D-aspartyl protein methyltransferase family.</text>
</comment>
<dbReference type="AlphaFoldDB" id="A0AAD5UW37"/>
<evidence type="ECO:0000313" key="8">
    <source>
        <dbReference type="EMBL" id="KAJ3478040.1"/>
    </source>
</evidence>
<evidence type="ECO:0000256" key="4">
    <source>
        <dbReference type="ARBA" id="ARBA00022490"/>
    </source>
</evidence>
<keyword evidence="7" id="KW-0949">S-adenosyl-L-methionine</keyword>
<dbReference type="EC" id="2.1.1.77" evidence="3"/>
<dbReference type="SUPFAM" id="SSF53335">
    <property type="entry name" value="S-adenosyl-L-methionine-dependent methyltransferases"/>
    <property type="match status" value="1"/>
</dbReference>
<comment type="caution">
    <text evidence="8">The sequence shown here is derived from an EMBL/GenBank/DDBJ whole genome shotgun (WGS) entry which is preliminary data.</text>
</comment>
<proteinExistence type="inferred from homology"/>
<reference evidence="8" key="1">
    <citation type="submission" date="2022-07" db="EMBL/GenBank/DDBJ databases">
        <title>Genome Sequence of Physisporinus lineatus.</title>
        <authorList>
            <person name="Buettner E."/>
        </authorList>
    </citation>
    <scope>NUCLEOTIDE SEQUENCE</scope>
    <source>
        <strain evidence="8">VT162</strain>
    </source>
</reference>
<dbReference type="PANTHER" id="PTHR11579">
    <property type="entry name" value="PROTEIN-L-ISOASPARTATE O-METHYLTRANSFERASE"/>
    <property type="match status" value="1"/>
</dbReference>
<name>A0AAD5UW37_9APHY</name>